<evidence type="ECO:0000259" key="3">
    <source>
        <dbReference type="Pfam" id="PF13192"/>
    </source>
</evidence>
<dbReference type="AlphaFoldDB" id="A0A4Y7RQX2"/>
<evidence type="ECO:0000256" key="1">
    <source>
        <dbReference type="PIRSR" id="PIRSR037031-50"/>
    </source>
</evidence>
<evidence type="ECO:0000313" key="4">
    <source>
        <dbReference type="EMBL" id="TEB11253.1"/>
    </source>
</evidence>
<evidence type="ECO:0000256" key="2">
    <source>
        <dbReference type="PIRSR" id="PIRSR037031-51"/>
    </source>
</evidence>
<dbReference type="InterPro" id="IPR036249">
    <property type="entry name" value="Thioredoxin-like_sf"/>
</dbReference>
<sequence length="83" mass="9231">MDIKVMGAGCAKCNKLEQMVMEVLADLNERVNVSHVRDFKEIASYGILRTPALIINGQVKLTGMVPPKEKLKEIITSEMTKRG</sequence>
<dbReference type="SUPFAM" id="SSF52833">
    <property type="entry name" value="Thioredoxin-like"/>
    <property type="match status" value="1"/>
</dbReference>
<dbReference type="NCBIfam" id="TIGR00412">
    <property type="entry name" value="redox_disulf_2"/>
    <property type="match status" value="1"/>
</dbReference>
<gene>
    <name evidence="4" type="ORF">Pmgp_01788</name>
</gene>
<feature type="active site" description="Nucleophile" evidence="1">
    <location>
        <position position="13"/>
    </location>
</feature>
<dbReference type="Gene3D" id="3.40.30.10">
    <property type="entry name" value="Glutaredoxin"/>
    <property type="match status" value="1"/>
</dbReference>
<dbReference type="Pfam" id="PF13192">
    <property type="entry name" value="Thioredoxin_3"/>
    <property type="match status" value="1"/>
</dbReference>
<protein>
    <recommendedName>
        <fullName evidence="3">Thioredoxin-like fold domain-containing protein</fullName>
    </recommendedName>
</protein>
<feature type="disulfide bond" description="Redox-active" evidence="2">
    <location>
        <begin position="10"/>
        <end position="13"/>
    </location>
</feature>
<keyword evidence="5" id="KW-1185">Reference proteome</keyword>
<keyword evidence="2" id="KW-0676">Redox-active center</keyword>
<keyword evidence="2" id="KW-1015">Disulfide bond</keyword>
<dbReference type="PANTHER" id="PTHR36450:SF1">
    <property type="entry name" value="THIOREDOXIN"/>
    <property type="match status" value="1"/>
</dbReference>
<name>A0A4Y7RQX2_9FIRM</name>
<dbReference type="InterPro" id="IPR012336">
    <property type="entry name" value="Thioredoxin-like_fold"/>
</dbReference>
<dbReference type="RefSeq" id="WP_134213642.1">
    <property type="nucleotide sequence ID" value="NZ_QFFZ01000016.1"/>
</dbReference>
<dbReference type="PIRSF" id="PIRSF037031">
    <property type="entry name" value="Redox_disulphide_2"/>
    <property type="match status" value="1"/>
</dbReference>
<comment type="caution">
    <text evidence="4">The sequence shown here is derived from an EMBL/GenBank/DDBJ whole genome shotgun (WGS) entry which is preliminary data.</text>
</comment>
<organism evidence="4 5">
    <name type="scientific">Pelotomaculum propionicicum</name>
    <dbReference type="NCBI Taxonomy" id="258475"/>
    <lineage>
        <taxon>Bacteria</taxon>
        <taxon>Bacillati</taxon>
        <taxon>Bacillota</taxon>
        <taxon>Clostridia</taxon>
        <taxon>Eubacteriales</taxon>
        <taxon>Desulfotomaculaceae</taxon>
        <taxon>Pelotomaculum</taxon>
    </lineage>
</organism>
<proteinExistence type="predicted"/>
<dbReference type="OrthoDB" id="9800630at2"/>
<evidence type="ECO:0000313" key="5">
    <source>
        <dbReference type="Proteomes" id="UP000297597"/>
    </source>
</evidence>
<dbReference type="PANTHER" id="PTHR36450">
    <property type="entry name" value="THIOREDOXIN"/>
    <property type="match status" value="1"/>
</dbReference>
<dbReference type="InterPro" id="IPR005243">
    <property type="entry name" value="THIRX-like_proc"/>
</dbReference>
<accession>A0A4Y7RQX2</accession>
<feature type="active site" description="Nucleophile" evidence="1">
    <location>
        <position position="10"/>
    </location>
</feature>
<dbReference type="EMBL" id="QFFZ01000016">
    <property type="protein sequence ID" value="TEB11253.1"/>
    <property type="molecule type" value="Genomic_DNA"/>
</dbReference>
<feature type="domain" description="Thioredoxin-like fold" evidence="3">
    <location>
        <begin position="1"/>
        <end position="75"/>
    </location>
</feature>
<dbReference type="Proteomes" id="UP000297597">
    <property type="component" value="Unassembled WGS sequence"/>
</dbReference>
<reference evidence="4 5" key="1">
    <citation type="journal article" date="2018" name="Environ. Microbiol.">
        <title>Novel energy conservation strategies and behaviour of Pelotomaculum schinkii driving syntrophic propionate catabolism.</title>
        <authorList>
            <person name="Hidalgo-Ahumada C.A.P."/>
            <person name="Nobu M.K."/>
            <person name="Narihiro T."/>
            <person name="Tamaki H."/>
            <person name="Liu W.T."/>
            <person name="Kamagata Y."/>
            <person name="Stams A.J.M."/>
            <person name="Imachi H."/>
            <person name="Sousa D.Z."/>
        </authorList>
    </citation>
    <scope>NUCLEOTIDE SEQUENCE [LARGE SCALE GENOMIC DNA]</scope>
    <source>
        <strain evidence="4 5">MGP</strain>
    </source>
</reference>